<sequence>MEREGANAAFLDHLLKRLPTVNPHPENTPDFYMWRYGYEKAKSYTDRITISSIQFQAEMNSFKLREVYS</sequence>
<name>A0A345P710_9GAMM</name>
<dbReference type="KEGG" id="mbah:HYN46_09590"/>
<gene>
    <name evidence="1" type="ORF">HYN46_09590</name>
</gene>
<accession>A0A345P710</accession>
<evidence type="ECO:0000313" key="2">
    <source>
        <dbReference type="Proteomes" id="UP000253940"/>
    </source>
</evidence>
<organism evidence="1 2">
    <name type="scientific">Aquirhabdus parva</name>
    <dbReference type="NCBI Taxonomy" id="2283318"/>
    <lineage>
        <taxon>Bacteria</taxon>
        <taxon>Pseudomonadati</taxon>
        <taxon>Pseudomonadota</taxon>
        <taxon>Gammaproteobacteria</taxon>
        <taxon>Moraxellales</taxon>
        <taxon>Moraxellaceae</taxon>
        <taxon>Aquirhabdus</taxon>
    </lineage>
</organism>
<dbReference type="EMBL" id="CP031222">
    <property type="protein sequence ID" value="AXI03069.1"/>
    <property type="molecule type" value="Genomic_DNA"/>
</dbReference>
<dbReference type="AlphaFoldDB" id="A0A345P710"/>
<keyword evidence="2" id="KW-1185">Reference proteome</keyword>
<dbReference type="Proteomes" id="UP000253940">
    <property type="component" value="Chromosome"/>
</dbReference>
<proteinExistence type="predicted"/>
<reference evidence="1 2" key="1">
    <citation type="submission" date="2018-07" db="EMBL/GenBank/DDBJ databases">
        <title>Genome sequencing of Moraxellaceae gen. HYN0046.</title>
        <authorList>
            <person name="Kim M."/>
            <person name="Yi H."/>
        </authorList>
    </citation>
    <scope>NUCLEOTIDE SEQUENCE [LARGE SCALE GENOMIC DNA]</scope>
    <source>
        <strain evidence="1 2">HYN0046</strain>
    </source>
</reference>
<evidence type="ECO:0000313" key="1">
    <source>
        <dbReference type="EMBL" id="AXI03069.1"/>
    </source>
</evidence>
<protein>
    <submittedName>
        <fullName evidence="1">Uncharacterized protein</fullName>
    </submittedName>
</protein>